<keyword evidence="2" id="KW-0812">Transmembrane</keyword>
<feature type="region of interest" description="Disordered" evidence="1">
    <location>
        <begin position="230"/>
        <end position="384"/>
    </location>
</feature>
<accession>A0A7N0ZUF9</accession>
<dbReference type="PANTHER" id="PTHR33870">
    <property type="entry name" value="CARDIOMYOPATHY-ASSOCIATED PROTEIN"/>
    <property type="match status" value="1"/>
</dbReference>
<feature type="compositionally biased region" description="Basic and acidic residues" evidence="1">
    <location>
        <begin position="561"/>
        <end position="570"/>
    </location>
</feature>
<name>A0A7N0ZUF9_KALFE</name>
<feature type="compositionally biased region" description="Basic and acidic residues" evidence="1">
    <location>
        <begin position="185"/>
        <end position="195"/>
    </location>
</feature>
<sequence>MGSDVLIRIRKCVVISARLCCRSVCHHPFLVGFLCWLYLFHRSFPVLFSLFVSALPVLITTAVLLGTLLSYGEPNWPQLDKEVGLGASHSFEVGAGCLVRELIKARDLEDEDGDDEKESERYDAQKEEVSDDDKKPLIKGKSRNDKWVSGEDVRGGVRSLKVDDEKKQVRRTAIEESGLGNEGASHSEEADDRGVYARVPVAEYEQFEAEDNHLVGDAVDGPYSLNAVYTSLSLSPKREEGDDHPGSDSQNENGHSSEIASDKDDAEDEEEDEDSSESESDANESSSPDASMADIMPMLDELHPLLDVDAPQPAPDGTNSTEHRSIDASSIESAEDSEDQEDEDEDGDGDNEEDAQSNKGEGDKPGISWTEDDQKNLMDMGTSELERNQRLENLIARRWARKLMRLADEKNLIDLESADLPFDVPHISTQRRNPFDAPLDSFDMMGLPPIPGSAPSILQPRRNPFDLPYDQNEEKPVLTGDNFAQEFIPSQREAFFRRHESFSVGPSTLGNLRQEIRWRPYFVPERTAAEEAYASIQRQLSEVSESKASSVPETESVSSATDHEDRKFTEQDISSETYMASKDENDSDHPEHESKSSEDAESVDVMHVNSDVNQNEFEIQLGDQGSLPEYETKMAVIEESSSHVESDHSEIDMRVHAVDENSEGSSHSSPTVEMQVEHNEISIQMGPALDDFREAGASISGLVETIRSEMHILTEQDENGSDSSSVTSLSETNEEGSDPVVINESVGGTGDLVEDSDSVVRSSIGESSASLTVEIPDNHHIKEPVYDSSPPPVEKHLLFTSESTHHQPESSEVNSPLVADEAETRYVNKGFEEHREREVVAGSSSESMNIDLSTGDENQETHSASQTAGQDLMNYCQAHPFQTAPLSDTSVDVDKEPSYKDEDTQKHVQFQNMEPLIDVGQTSTSEKTSTRHEHMMPADATLSKVGEDQFHLEAEQVSEIDRGSSSSDTDSSEDYYVGKEDMLRVEHDEALSSNPDDNESLVVQVSEDGPYLSSDSYSLEDRSDLRTLQINQDELSIPSSDDYAPNQERVSVEPRNQHAELKSELSLGEDRILKAHDTASAESSSNNHEETMEPATVEAESTMKTSSDDTAPRTFPEVSVAIPLKNQLIESIKEMSTGGVPSDKLDEFQTPVSARYFDFTSEGFQPNNTDIEEEDEDETEDFKDLDEGLLAELDTVGDFSVPNSGKGLLKLPVADHPIHSRDGIHTLNYISDTNTELPIFEASSVNGIDFAFRQIDDGVPVEEVILPSLLFGGRAAVDSNDVLVSEPDSPVSETKEVSAENEELVSPSTDALEETEVEPTSPGSAVSAELMKEDMHQEQGRIESPKHLPEEAADKDNKKREKSRESSSDSSSSDSDSD</sequence>
<evidence type="ECO:0000256" key="2">
    <source>
        <dbReference type="SAM" id="Phobius"/>
    </source>
</evidence>
<feature type="compositionally biased region" description="Basic and acidic residues" evidence="1">
    <location>
        <begin position="236"/>
        <end position="246"/>
    </location>
</feature>
<protein>
    <recommendedName>
        <fullName evidence="5">Far1-related sequence 3</fullName>
    </recommendedName>
</protein>
<reference evidence="3" key="1">
    <citation type="submission" date="2021-01" db="UniProtKB">
        <authorList>
            <consortium name="EnsemblPlants"/>
        </authorList>
    </citation>
    <scope>IDENTIFICATION</scope>
</reference>
<feature type="compositionally biased region" description="Polar residues" evidence="1">
    <location>
        <begin position="1026"/>
        <end position="1039"/>
    </location>
</feature>
<evidence type="ECO:0000256" key="1">
    <source>
        <dbReference type="SAM" id="MobiDB-lite"/>
    </source>
</evidence>
<evidence type="ECO:0000313" key="3">
    <source>
        <dbReference type="EnsemblPlants" id="Kaladp0037s0399.1.v1.1"/>
    </source>
</evidence>
<feature type="region of interest" description="Disordered" evidence="1">
    <location>
        <begin position="956"/>
        <end position="1113"/>
    </location>
</feature>
<keyword evidence="4" id="KW-1185">Reference proteome</keyword>
<dbReference type="Gramene" id="Kaladp0037s0399.1.v1.1">
    <property type="protein sequence ID" value="Kaladp0037s0399.1.v1.1"/>
    <property type="gene ID" value="Kaladp0037s0399.v1.1"/>
</dbReference>
<dbReference type="Proteomes" id="UP000594263">
    <property type="component" value="Unplaced"/>
</dbReference>
<feature type="compositionally biased region" description="Basic and acidic residues" evidence="1">
    <location>
        <begin position="118"/>
        <end position="142"/>
    </location>
</feature>
<feature type="compositionally biased region" description="Low complexity" evidence="1">
    <location>
        <begin position="721"/>
        <end position="730"/>
    </location>
</feature>
<feature type="region of interest" description="Disordered" evidence="1">
    <location>
        <begin position="164"/>
        <end position="197"/>
    </location>
</feature>
<feature type="compositionally biased region" description="Acidic residues" evidence="1">
    <location>
        <begin position="264"/>
        <end position="282"/>
    </location>
</feature>
<feature type="region of interest" description="Disordered" evidence="1">
    <location>
        <begin position="713"/>
        <end position="765"/>
    </location>
</feature>
<feature type="compositionally biased region" description="Basic and acidic residues" evidence="1">
    <location>
        <begin position="1050"/>
        <end position="1079"/>
    </location>
</feature>
<keyword evidence="2" id="KW-1133">Transmembrane helix</keyword>
<dbReference type="EnsemblPlants" id="Kaladp0037s0399.1.v1.1">
    <property type="protein sequence ID" value="Kaladp0037s0399.1.v1.1"/>
    <property type="gene ID" value="Kaladp0037s0399.v1.1"/>
</dbReference>
<feature type="region of interest" description="Disordered" evidence="1">
    <location>
        <begin position="1283"/>
        <end position="1378"/>
    </location>
</feature>
<evidence type="ECO:0000313" key="4">
    <source>
        <dbReference type="Proteomes" id="UP000594263"/>
    </source>
</evidence>
<dbReference type="OMA" id="IHMASDE"/>
<feature type="compositionally biased region" description="Basic and acidic residues" evidence="1">
    <location>
        <begin position="1330"/>
        <end position="1367"/>
    </location>
</feature>
<feature type="region of interest" description="Disordered" evidence="1">
    <location>
        <begin position="542"/>
        <end position="602"/>
    </location>
</feature>
<evidence type="ECO:0008006" key="5">
    <source>
        <dbReference type="Google" id="ProtNLM"/>
    </source>
</evidence>
<feature type="compositionally biased region" description="Low complexity" evidence="1">
    <location>
        <begin position="1368"/>
        <end position="1378"/>
    </location>
</feature>
<feature type="compositionally biased region" description="Acidic residues" evidence="1">
    <location>
        <begin position="333"/>
        <end position="355"/>
    </location>
</feature>
<dbReference type="PANTHER" id="PTHR33870:SF4">
    <property type="entry name" value="CARDIOMYOPATHY-ASSOCIATED PROTEIN"/>
    <property type="match status" value="1"/>
</dbReference>
<keyword evidence="2" id="KW-0472">Membrane</keyword>
<feature type="compositionally biased region" description="Basic and acidic residues" evidence="1">
    <location>
        <begin position="976"/>
        <end position="990"/>
    </location>
</feature>
<feature type="compositionally biased region" description="Basic and acidic residues" evidence="1">
    <location>
        <begin position="581"/>
        <end position="598"/>
    </location>
</feature>
<feature type="transmembrane region" description="Helical" evidence="2">
    <location>
        <begin position="46"/>
        <end position="71"/>
    </location>
</feature>
<feature type="compositionally biased region" description="Polar residues" evidence="1">
    <location>
        <begin position="542"/>
        <end position="560"/>
    </location>
</feature>
<feature type="region of interest" description="Disordered" evidence="1">
    <location>
        <begin position="109"/>
        <end position="142"/>
    </location>
</feature>
<organism evidence="3 4">
    <name type="scientific">Kalanchoe fedtschenkoi</name>
    <name type="common">Lavender scallops</name>
    <name type="synonym">South American air plant</name>
    <dbReference type="NCBI Taxonomy" id="63787"/>
    <lineage>
        <taxon>Eukaryota</taxon>
        <taxon>Viridiplantae</taxon>
        <taxon>Streptophyta</taxon>
        <taxon>Embryophyta</taxon>
        <taxon>Tracheophyta</taxon>
        <taxon>Spermatophyta</taxon>
        <taxon>Magnoliopsida</taxon>
        <taxon>eudicotyledons</taxon>
        <taxon>Gunneridae</taxon>
        <taxon>Pentapetalae</taxon>
        <taxon>Saxifragales</taxon>
        <taxon>Crassulaceae</taxon>
        <taxon>Kalanchoe</taxon>
    </lineage>
</organism>
<proteinExistence type="predicted"/>